<dbReference type="GO" id="GO:0030288">
    <property type="term" value="C:outer membrane-bounded periplasmic space"/>
    <property type="evidence" value="ECO:0007669"/>
    <property type="project" value="TreeGrafter"/>
</dbReference>
<keyword evidence="4" id="KW-0479">Metal-binding</keyword>
<dbReference type="Proteomes" id="UP000243847">
    <property type="component" value="Chromosome sequence1"/>
</dbReference>
<dbReference type="GO" id="GO:0005524">
    <property type="term" value="F:ATP binding"/>
    <property type="evidence" value="ECO:0007669"/>
    <property type="project" value="UniProtKB-KW"/>
</dbReference>
<dbReference type="SUPFAM" id="SSF53850">
    <property type="entry name" value="Periplasmic binding protein-like II"/>
    <property type="match status" value="1"/>
</dbReference>
<evidence type="ECO:0000256" key="3">
    <source>
        <dbReference type="ARBA" id="ARBA00022729"/>
    </source>
</evidence>
<evidence type="ECO:0000313" key="6">
    <source>
        <dbReference type="EMBL" id="BAU99548.1"/>
    </source>
</evidence>
<dbReference type="AlphaFoldDB" id="A0A173LXH5"/>
<keyword evidence="6" id="KW-0067">ATP-binding</keyword>
<name>A0A173LXH5_9MICO</name>
<feature type="binding site" evidence="4">
    <location>
        <position position="230"/>
    </location>
    <ligand>
        <name>Fe cation</name>
        <dbReference type="ChEBI" id="CHEBI:24875"/>
    </ligand>
</feature>
<dbReference type="PANTHER" id="PTHR30006:SF15">
    <property type="entry name" value="IRON-UTILIZATION PERIPLASMIC PROTEIN"/>
    <property type="match status" value="1"/>
</dbReference>
<protein>
    <submittedName>
        <fullName evidence="6">Ferric siderophore ABC transporter ATP-binding protein</fullName>
    </submittedName>
</protein>
<keyword evidence="4" id="KW-0408">Iron</keyword>
<feature type="chain" id="PRO_5008008924" evidence="5">
    <location>
        <begin position="28"/>
        <end position="343"/>
    </location>
</feature>
<keyword evidence="2" id="KW-0410">Iron transport</keyword>
<dbReference type="RefSeq" id="WP_096382084.1">
    <property type="nucleotide sequence ID" value="NZ_AP017457.1"/>
</dbReference>
<evidence type="ECO:0000313" key="7">
    <source>
        <dbReference type="Proteomes" id="UP000243847"/>
    </source>
</evidence>
<dbReference type="OrthoDB" id="9769567at2"/>
<feature type="signal peptide" evidence="5">
    <location>
        <begin position="1"/>
        <end position="27"/>
    </location>
</feature>
<evidence type="ECO:0000256" key="4">
    <source>
        <dbReference type="PIRSR" id="PIRSR002825-1"/>
    </source>
</evidence>
<evidence type="ECO:0000256" key="1">
    <source>
        <dbReference type="ARBA" id="ARBA00008520"/>
    </source>
</evidence>
<dbReference type="PIRSF" id="PIRSF002825">
    <property type="entry name" value="CfbpA"/>
    <property type="match status" value="1"/>
</dbReference>
<accession>A0A173LXH5</accession>
<organism evidence="6 7">
    <name type="scientific">Aurantimicrobium minutum</name>
    <dbReference type="NCBI Taxonomy" id="708131"/>
    <lineage>
        <taxon>Bacteria</taxon>
        <taxon>Bacillati</taxon>
        <taxon>Actinomycetota</taxon>
        <taxon>Actinomycetes</taxon>
        <taxon>Micrococcales</taxon>
        <taxon>Microbacteriaceae</taxon>
        <taxon>Aurantimicrobium</taxon>
    </lineage>
</organism>
<dbReference type="GO" id="GO:0046872">
    <property type="term" value="F:metal ion binding"/>
    <property type="evidence" value="ECO:0007669"/>
    <property type="project" value="UniProtKB-KW"/>
</dbReference>
<comment type="similarity">
    <text evidence="1">Belongs to the bacterial solute-binding protein 1 family.</text>
</comment>
<keyword evidence="3 5" id="KW-0732">Signal</keyword>
<dbReference type="PANTHER" id="PTHR30006">
    <property type="entry name" value="THIAMINE-BINDING PERIPLASMIC PROTEIN-RELATED"/>
    <property type="match status" value="1"/>
</dbReference>
<dbReference type="KEGG" id="amin:AUMI_110060"/>
<dbReference type="EMBL" id="AP017457">
    <property type="protein sequence ID" value="BAU99548.1"/>
    <property type="molecule type" value="Genomic_DNA"/>
</dbReference>
<keyword evidence="2" id="KW-0813">Transport</keyword>
<gene>
    <name evidence="6" type="ORF">AUMI_110060</name>
</gene>
<evidence type="ECO:0000256" key="2">
    <source>
        <dbReference type="ARBA" id="ARBA00022496"/>
    </source>
</evidence>
<evidence type="ECO:0000256" key="5">
    <source>
        <dbReference type="SAM" id="SignalP"/>
    </source>
</evidence>
<dbReference type="GO" id="GO:0006826">
    <property type="term" value="P:iron ion transport"/>
    <property type="evidence" value="ECO:0007669"/>
    <property type="project" value="UniProtKB-KW"/>
</dbReference>
<keyword evidence="6" id="KW-0547">Nucleotide-binding</keyword>
<dbReference type="GeneID" id="80452200"/>
<dbReference type="InterPro" id="IPR026045">
    <property type="entry name" value="Ferric-bd"/>
</dbReference>
<proteinExistence type="inferred from homology"/>
<dbReference type="Gene3D" id="3.40.190.10">
    <property type="entry name" value="Periplasmic binding protein-like II"/>
    <property type="match status" value="2"/>
</dbReference>
<sequence length="343" mass="36136">MNISSLKSSLLAAGTALALVVGLSACATEPAATADGTVVVYAGRDEALIAPLIEQFTEETGIDVDVRYGSTPELSALLLEEGERTPANVFLSQDAGALGALSDAGLLATLPADITDAVPTEFTSTDDTWVGVTGRARVIAYDSEKYTESEIPDSVLELTDPRWSGLVGFPPGNASFQSFVTALRVLEGEKVAEQWVADMAKNSPVLTEKNGATLDLVNAGQLDLALINHYYWFERAAELGQDNMRVQIKFLPGDPGGIVNVTGAGILKNSATDADALAFVKYLVSESAQKYFATTTFEYPLVPGVASPEGLPALEELANTQLDLADLASLAETQALLAKYGLL</sequence>
<keyword evidence="2" id="KW-0406">Ion transport</keyword>
<dbReference type="CDD" id="cd13543">
    <property type="entry name" value="PBP2_Fbp"/>
    <property type="match status" value="1"/>
</dbReference>
<reference evidence="6 7" key="1">
    <citation type="journal article" date="2016" name="Genome Announc.">
        <title>Complete Genome Sequence of Aurantimicrobium minutum Type Strain KNCT, a Planktonic Ultramicrobacterium Isolated from River Water.</title>
        <authorList>
            <person name="Nakai R."/>
            <person name="Fujisawa T."/>
            <person name="Nakamura Y."/>
            <person name="Nishide H."/>
            <person name="Uchiyama I."/>
            <person name="Baba T."/>
            <person name="Toyoda A."/>
            <person name="Fujiyama A."/>
            <person name="Naganuma T."/>
            <person name="Niki H."/>
        </authorList>
    </citation>
    <scope>NUCLEOTIDE SEQUENCE [LARGE SCALE GENOMIC DNA]</scope>
    <source>
        <strain evidence="6 7">KNC</strain>
    </source>
</reference>
<dbReference type="PROSITE" id="PS51257">
    <property type="entry name" value="PROKAR_LIPOPROTEIN"/>
    <property type="match status" value="1"/>
</dbReference>
<dbReference type="Pfam" id="PF13343">
    <property type="entry name" value="SBP_bac_6"/>
    <property type="match status" value="1"/>
</dbReference>
<feature type="binding site" evidence="4">
    <location>
        <position position="231"/>
    </location>
    <ligand>
        <name>Fe cation</name>
        <dbReference type="ChEBI" id="CHEBI:24875"/>
    </ligand>
</feature>